<dbReference type="EMBL" id="CAJJDN010000016">
    <property type="protein sequence ID" value="CAD8061932.1"/>
    <property type="molecule type" value="Genomic_DNA"/>
</dbReference>
<dbReference type="AlphaFoldDB" id="A0A8S1L1X3"/>
<comment type="caution">
    <text evidence="1">The sequence shown here is derived from an EMBL/GenBank/DDBJ whole genome shotgun (WGS) entry which is preliminary data.</text>
</comment>
<organism evidence="1 3">
    <name type="scientific">Paramecium sonneborni</name>
    <dbReference type="NCBI Taxonomy" id="65129"/>
    <lineage>
        <taxon>Eukaryota</taxon>
        <taxon>Sar</taxon>
        <taxon>Alveolata</taxon>
        <taxon>Ciliophora</taxon>
        <taxon>Intramacronucleata</taxon>
        <taxon>Oligohymenophorea</taxon>
        <taxon>Peniculida</taxon>
        <taxon>Parameciidae</taxon>
        <taxon>Paramecium</taxon>
    </lineage>
</organism>
<evidence type="ECO:0000313" key="3">
    <source>
        <dbReference type="Proteomes" id="UP000692954"/>
    </source>
</evidence>
<protein>
    <submittedName>
        <fullName evidence="1">Uncharacterized protein</fullName>
    </submittedName>
</protein>
<evidence type="ECO:0000313" key="1">
    <source>
        <dbReference type="EMBL" id="CAD8061930.1"/>
    </source>
</evidence>
<dbReference type="EMBL" id="CAJJDN010000016">
    <property type="protein sequence ID" value="CAD8061930.1"/>
    <property type="molecule type" value="Genomic_DNA"/>
</dbReference>
<reference evidence="1" key="1">
    <citation type="submission" date="2021-01" db="EMBL/GenBank/DDBJ databases">
        <authorList>
            <consortium name="Genoscope - CEA"/>
            <person name="William W."/>
        </authorList>
    </citation>
    <scope>NUCLEOTIDE SEQUENCE</scope>
</reference>
<keyword evidence="3" id="KW-1185">Reference proteome</keyword>
<sequence length="128" mass="14972">MSKINCYEDGLNSLINKIKIQMHQQIRKNRFQIQEIKKNDYQIKSNLLSVALNIGNNVVNSSKLYDYSSIIESKRRSTQIPLKSNLFVSPKKEKLKKKAGFLNKQRLMNAKCEIRAWTIQNTNRTDQI</sequence>
<proteinExistence type="predicted"/>
<gene>
    <name evidence="1" type="ORF">PSON_ATCC_30995.1.T0160054</name>
    <name evidence="2" type="ORF">PSON_ATCC_30995.1.T0160055</name>
</gene>
<dbReference type="OrthoDB" id="304762at2759"/>
<accession>A0A8S1L1X3</accession>
<evidence type="ECO:0000313" key="2">
    <source>
        <dbReference type="EMBL" id="CAD8061932.1"/>
    </source>
</evidence>
<name>A0A8S1L1X3_9CILI</name>
<dbReference type="Proteomes" id="UP000692954">
    <property type="component" value="Unassembled WGS sequence"/>
</dbReference>